<feature type="region of interest" description="Disordered" evidence="7">
    <location>
        <begin position="13"/>
        <end position="68"/>
    </location>
</feature>
<dbReference type="Proteomes" id="UP000015105">
    <property type="component" value="Chromosome 1D"/>
</dbReference>
<dbReference type="Pfam" id="PF10607">
    <property type="entry name" value="CTLH"/>
    <property type="match status" value="1"/>
</dbReference>
<evidence type="ECO:0000259" key="8">
    <source>
        <dbReference type="PROSITE" id="PS50897"/>
    </source>
</evidence>
<evidence type="ECO:0000256" key="6">
    <source>
        <dbReference type="PROSITE-ProRule" id="PRU01215"/>
    </source>
</evidence>
<dbReference type="PROSITE" id="PS50896">
    <property type="entry name" value="LISH"/>
    <property type="match status" value="1"/>
</dbReference>
<dbReference type="PROSITE" id="PS50897">
    <property type="entry name" value="CTLH"/>
    <property type="match status" value="1"/>
</dbReference>
<dbReference type="InterPro" id="IPR045098">
    <property type="entry name" value="Fyv10_fam"/>
</dbReference>
<proteinExistence type="predicted"/>
<feature type="domain" description="RING-Gid-type" evidence="9">
    <location>
        <begin position="360"/>
        <end position="433"/>
    </location>
</feature>
<dbReference type="InterPro" id="IPR013083">
    <property type="entry name" value="Znf_RING/FYVE/PHD"/>
</dbReference>
<dbReference type="InterPro" id="IPR006595">
    <property type="entry name" value="CTLH_C"/>
</dbReference>
<organism evidence="10 11">
    <name type="scientific">Aegilops tauschii subsp. strangulata</name>
    <name type="common">Goatgrass</name>
    <dbReference type="NCBI Taxonomy" id="200361"/>
    <lineage>
        <taxon>Eukaryota</taxon>
        <taxon>Viridiplantae</taxon>
        <taxon>Streptophyta</taxon>
        <taxon>Embryophyta</taxon>
        <taxon>Tracheophyta</taxon>
        <taxon>Spermatophyta</taxon>
        <taxon>Magnoliopsida</taxon>
        <taxon>Liliopsida</taxon>
        <taxon>Poales</taxon>
        <taxon>Poaceae</taxon>
        <taxon>BOP clade</taxon>
        <taxon>Pooideae</taxon>
        <taxon>Triticodae</taxon>
        <taxon>Triticeae</taxon>
        <taxon>Triticinae</taxon>
        <taxon>Aegilops</taxon>
    </lineage>
</organism>
<dbReference type="GO" id="GO:0034657">
    <property type="term" value="C:GID complex"/>
    <property type="evidence" value="ECO:0007669"/>
    <property type="project" value="TreeGrafter"/>
</dbReference>
<dbReference type="SUPFAM" id="SSF57850">
    <property type="entry name" value="RING/U-box"/>
    <property type="match status" value="1"/>
</dbReference>
<evidence type="ECO:0000256" key="2">
    <source>
        <dbReference type="ARBA" id="ARBA00022490"/>
    </source>
</evidence>
<dbReference type="EnsemblPlants" id="AET1Gv20268800.1">
    <property type="protein sequence ID" value="AET1Gv20268800.1"/>
    <property type="gene ID" value="AET1Gv20268800"/>
</dbReference>
<keyword evidence="3" id="KW-0479">Metal-binding</keyword>
<dbReference type="Gene3D" id="3.30.40.10">
    <property type="entry name" value="Zinc/RING finger domain, C3HC4 (zinc finger)"/>
    <property type="match status" value="1"/>
</dbReference>
<reference evidence="10" key="4">
    <citation type="submission" date="2019-03" db="UniProtKB">
        <authorList>
            <consortium name="EnsemblPlants"/>
        </authorList>
    </citation>
    <scope>IDENTIFICATION</scope>
</reference>
<comment type="subcellular location">
    <subcellularLocation>
        <location evidence="1">Cytoplasm</location>
    </subcellularLocation>
</comment>
<dbReference type="InterPro" id="IPR013144">
    <property type="entry name" value="CRA_dom"/>
</dbReference>
<dbReference type="InterPro" id="IPR044063">
    <property type="entry name" value="ZF_RING_GID"/>
</dbReference>
<dbReference type="STRING" id="200361.A0A452Y302"/>
<feature type="compositionally biased region" description="Basic residues" evidence="7">
    <location>
        <begin position="30"/>
        <end position="40"/>
    </location>
</feature>
<evidence type="ECO:0000259" key="9">
    <source>
        <dbReference type="PROSITE" id="PS51867"/>
    </source>
</evidence>
<keyword evidence="5" id="KW-0862">Zinc</keyword>
<keyword evidence="4 6" id="KW-0863">Zinc-finger</keyword>
<dbReference type="PANTHER" id="PTHR12170">
    <property type="entry name" value="MACROPHAGE ERYTHROBLAST ATTACHER-RELATED"/>
    <property type="match status" value="1"/>
</dbReference>
<dbReference type="AlphaFoldDB" id="A0A452Y302"/>
<dbReference type="SMART" id="SM00757">
    <property type="entry name" value="CRA"/>
    <property type="match status" value="1"/>
</dbReference>
<evidence type="ECO:0000256" key="5">
    <source>
        <dbReference type="ARBA" id="ARBA00022833"/>
    </source>
</evidence>
<dbReference type="CDD" id="cd16659">
    <property type="entry name" value="RING-Ubox_Emp"/>
    <property type="match status" value="1"/>
</dbReference>
<dbReference type="GO" id="GO:0005737">
    <property type="term" value="C:cytoplasm"/>
    <property type="evidence" value="ECO:0007669"/>
    <property type="project" value="UniProtKB-SubCell"/>
</dbReference>
<evidence type="ECO:0000256" key="7">
    <source>
        <dbReference type="SAM" id="MobiDB-lite"/>
    </source>
</evidence>
<evidence type="ECO:0000256" key="4">
    <source>
        <dbReference type="ARBA" id="ARBA00022771"/>
    </source>
</evidence>
<evidence type="ECO:0000256" key="1">
    <source>
        <dbReference type="ARBA" id="ARBA00004496"/>
    </source>
</evidence>
<keyword evidence="11" id="KW-1185">Reference proteome</keyword>
<feature type="zinc finger region" description="RING-Gid-type" evidence="6">
    <location>
        <begin position="360"/>
        <end position="433"/>
    </location>
</feature>
<reference evidence="11" key="1">
    <citation type="journal article" date="2014" name="Science">
        <title>Ancient hybridizations among the ancestral genomes of bread wheat.</title>
        <authorList>
            <consortium name="International Wheat Genome Sequencing Consortium,"/>
            <person name="Marcussen T."/>
            <person name="Sandve S.R."/>
            <person name="Heier L."/>
            <person name="Spannagl M."/>
            <person name="Pfeifer M."/>
            <person name="Jakobsen K.S."/>
            <person name="Wulff B.B."/>
            <person name="Steuernagel B."/>
            <person name="Mayer K.F."/>
            <person name="Olsen O.A."/>
        </authorList>
    </citation>
    <scope>NUCLEOTIDE SEQUENCE [LARGE SCALE GENOMIC DNA]</scope>
    <source>
        <strain evidence="11">cv. AL8/78</strain>
    </source>
</reference>
<reference evidence="10" key="3">
    <citation type="journal article" date="2017" name="Nature">
        <title>Genome sequence of the progenitor of the wheat D genome Aegilops tauschii.</title>
        <authorList>
            <person name="Luo M.C."/>
            <person name="Gu Y.Q."/>
            <person name="Puiu D."/>
            <person name="Wang H."/>
            <person name="Twardziok S.O."/>
            <person name="Deal K.R."/>
            <person name="Huo N."/>
            <person name="Zhu T."/>
            <person name="Wang L."/>
            <person name="Wang Y."/>
            <person name="McGuire P.E."/>
            <person name="Liu S."/>
            <person name="Long H."/>
            <person name="Ramasamy R.K."/>
            <person name="Rodriguez J.C."/>
            <person name="Van S.L."/>
            <person name="Yuan L."/>
            <person name="Wang Z."/>
            <person name="Xia Z."/>
            <person name="Xiao L."/>
            <person name="Anderson O.D."/>
            <person name="Ouyang S."/>
            <person name="Liang Y."/>
            <person name="Zimin A.V."/>
            <person name="Pertea G."/>
            <person name="Qi P."/>
            <person name="Bennetzen J.L."/>
            <person name="Dai X."/>
            <person name="Dawson M.W."/>
            <person name="Muller H.G."/>
            <person name="Kugler K."/>
            <person name="Rivarola-Duarte L."/>
            <person name="Spannagl M."/>
            <person name="Mayer K.F.X."/>
            <person name="Lu F.H."/>
            <person name="Bevan M.W."/>
            <person name="Leroy P."/>
            <person name="Li P."/>
            <person name="You F.M."/>
            <person name="Sun Q."/>
            <person name="Liu Z."/>
            <person name="Lyons E."/>
            <person name="Wicker T."/>
            <person name="Salzberg S.L."/>
            <person name="Devos K.M."/>
            <person name="Dvorak J."/>
        </authorList>
    </citation>
    <scope>NUCLEOTIDE SEQUENCE [LARGE SCALE GENOMIC DNA]</scope>
    <source>
        <strain evidence="10">cv. AL8/78</strain>
    </source>
</reference>
<dbReference type="InterPro" id="IPR024964">
    <property type="entry name" value="CTLH/CRA"/>
</dbReference>
<dbReference type="Gramene" id="AET1Gv20268800.1">
    <property type="protein sequence ID" value="AET1Gv20268800.1"/>
    <property type="gene ID" value="AET1Gv20268800"/>
</dbReference>
<dbReference type="PROSITE" id="PS51867">
    <property type="entry name" value="ZF_RING_GID"/>
    <property type="match status" value="1"/>
</dbReference>
<evidence type="ECO:0000313" key="11">
    <source>
        <dbReference type="Proteomes" id="UP000015105"/>
    </source>
</evidence>
<accession>A0A452Y302</accession>
<dbReference type="GO" id="GO:0061630">
    <property type="term" value="F:ubiquitin protein ligase activity"/>
    <property type="evidence" value="ECO:0007669"/>
    <property type="project" value="InterPro"/>
</dbReference>
<keyword evidence="2" id="KW-0963">Cytoplasm</keyword>
<protein>
    <recommendedName>
        <fullName evidence="12">Macrophage erythroblast attacher</fullName>
    </recommendedName>
</protein>
<feature type="domain" description="CTLH" evidence="8">
    <location>
        <begin position="212"/>
        <end position="269"/>
    </location>
</feature>
<evidence type="ECO:0000256" key="3">
    <source>
        <dbReference type="ARBA" id="ARBA00022723"/>
    </source>
</evidence>
<sequence length="448" mass="49977">LISSAGLFLFSSKSTSPPPLSPLFLGVSHNRARERKKKKKMEMAIDTPSPSPSVSPAPSAAAGRQTRAAESVRLEHQLVRVPLEALRATARTNHRLAEKEIAAVLSSASSAAAAPGESGSAAAVDHLTSLVSRLHGLKRKMEEGARAEELQVQRCRARLDRLAAASAGDDAEWEDIRLKRILVDYMLRMSYYDTATKLAETSGIQDLVDIDVFLDAKRVIDSLRNKEIAPALAWCAENKSRLKKSKSKLEFLLRLQEFVELVKAKNFLQAISYARKYLAPWGSTHMKELQRVTATLVFRSSTNCAQYKVLFEQNQWDSLVDQFKQEFYKLYGMTLEPLLNIYLQAGLTALKTPFCFEGNCPKEDPLSLDGFRKLAEPLPFSKQHHSKLVCHITKELMDTENPPLVLPNGYVYSTKALDEMAKKNGGKIICPRTGEECNYTELVKAYIS</sequence>
<dbReference type="GO" id="GO:0008270">
    <property type="term" value="F:zinc ion binding"/>
    <property type="evidence" value="ECO:0007669"/>
    <property type="project" value="UniProtKB-KW"/>
</dbReference>
<dbReference type="GO" id="GO:0005634">
    <property type="term" value="C:nucleus"/>
    <property type="evidence" value="ECO:0007669"/>
    <property type="project" value="TreeGrafter"/>
</dbReference>
<dbReference type="SMART" id="SM00668">
    <property type="entry name" value="CTLH"/>
    <property type="match status" value="1"/>
</dbReference>
<evidence type="ECO:0008006" key="12">
    <source>
        <dbReference type="Google" id="ProtNLM"/>
    </source>
</evidence>
<evidence type="ECO:0000313" key="10">
    <source>
        <dbReference type="EnsemblPlants" id="AET1Gv20268800.1"/>
    </source>
</evidence>
<name>A0A452Y302_AEGTS</name>
<dbReference type="InterPro" id="IPR006594">
    <property type="entry name" value="LisH"/>
</dbReference>
<reference evidence="11" key="2">
    <citation type="journal article" date="2017" name="Nat. Plants">
        <title>The Aegilops tauschii genome reveals multiple impacts of transposons.</title>
        <authorList>
            <person name="Zhao G."/>
            <person name="Zou C."/>
            <person name="Li K."/>
            <person name="Wang K."/>
            <person name="Li T."/>
            <person name="Gao L."/>
            <person name="Zhang X."/>
            <person name="Wang H."/>
            <person name="Yang Z."/>
            <person name="Liu X."/>
            <person name="Jiang W."/>
            <person name="Mao L."/>
            <person name="Kong X."/>
            <person name="Jiao Y."/>
            <person name="Jia J."/>
        </authorList>
    </citation>
    <scope>NUCLEOTIDE SEQUENCE [LARGE SCALE GENOMIC DNA]</scope>
    <source>
        <strain evidence="11">cv. AL8/78</strain>
    </source>
</reference>
<reference evidence="10" key="5">
    <citation type="journal article" date="2021" name="G3 (Bethesda)">
        <title>Aegilops tauschii genome assembly Aet v5.0 features greater sequence contiguity and improved annotation.</title>
        <authorList>
            <person name="Wang L."/>
            <person name="Zhu T."/>
            <person name="Rodriguez J.C."/>
            <person name="Deal K.R."/>
            <person name="Dubcovsky J."/>
            <person name="McGuire P.E."/>
            <person name="Lux T."/>
            <person name="Spannagl M."/>
            <person name="Mayer K.F.X."/>
            <person name="Baldrich P."/>
            <person name="Meyers B.C."/>
            <person name="Huo N."/>
            <person name="Gu Y.Q."/>
            <person name="Zhou H."/>
            <person name="Devos K.M."/>
            <person name="Bennetzen J.L."/>
            <person name="Unver T."/>
            <person name="Budak H."/>
            <person name="Gulick P.J."/>
            <person name="Galiba G."/>
            <person name="Kalapos B."/>
            <person name="Nelson D.R."/>
            <person name="Li P."/>
            <person name="You F.M."/>
            <person name="Luo M.C."/>
            <person name="Dvorak J."/>
        </authorList>
    </citation>
    <scope>NUCLEOTIDE SEQUENCE [LARGE SCALE GENOMIC DNA]</scope>
    <source>
        <strain evidence="10">cv. AL8/78</strain>
    </source>
</reference>
<dbReference type="GO" id="GO:0043161">
    <property type="term" value="P:proteasome-mediated ubiquitin-dependent protein catabolic process"/>
    <property type="evidence" value="ECO:0007669"/>
    <property type="project" value="InterPro"/>
</dbReference>
<dbReference type="PANTHER" id="PTHR12170:SF2">
    <property type="entry name" value="E3 UBIQUITIN-PROTEIN TRANSFERASE MAEA"/>
    <property type="match status" value="1"/>
</dbReference>